<keyword evidence="4 5" id="KW-0472">Membrane</keyword>
<evidence type="ECO:0000313" key="7">
    <source>
        <dbReference type="EMBL" id="HJB56845.1"/>
    </source>
</evidence>
<evidence type="ECO:0000256" key="2">
    <source>
        <dbReference type="ARBA" id="ARBA00022692"/>
    </source>
</evidence>
<protein>
    <submittedName>
        <fullName evidence="7">APC family permease</fullName>
    </submittedName>
</protein>
<dbReference type="GO" id="GO:0055085">
    <property type="term" value="P:transmembrane transport"/>
    <property type="evidence" value="ECO:0007669"/>
    <property type="project" value="InterPro"/>
</dbReference>
<comment type="subcellular location">
    <subcellularLocation>
        <location evidence="1">Membrane</location>
        <topology evidence="1">Multi-pass membrane protein</topology>
    </subcellularLocation>
</comment>
<feature type="transmembrane region" description="Helical" evidence="5">
    <location>
        <begin position="356"/>
        <end position="375"/>
    </location>
</feature>
<dbReference type="EMBL" id="DWYC01000049">
    <property type="protein sequence ID" value="HJB56845.1"/>
    <property type="molecule type" value="Genomic_DNA"/>
</dbReference>
<evidence type="ECO:0000259" key="6">
    <source>
        <dbReference type="Pfam" id="PF00324"/>
    </source>
</evidence>
<feature type="transmembrane region" description="Helical" evidence="5">
    <location>
        <begin position="87"/>
        <end position="107"/>
    </location>
</feature>
<keyword evidence="3 5" id="KW-1133">Transmembrane helix</keyword>
<feature type="transmembrane region" description="Helical" evidence="5">
    <location>
        <begin position="20"/>
        <end position="40"/>
    </location>
</feature>
<evidence type="ECO:0000313" key="8">
    <source>
        <dbReference type="Proteomes" id="UP000824208"/>
    </source>
</evidence>
<evidence type="ECO:0000256" key="1">
    <source>
        <dbReference type="ARBA" id="ARBA00004141"/>
    </source>
</evidence>
<feature type="transmembrane region" description="Helical" evidence="5">
    <location>
        <begin position="232"/>
        <end position="258"/>
    </location>
</feature>
<sequence length="460" mass="49930">MAQTNKSAPAVHIRRVLGPLHVWALGVGIVLVGDFMGWNLGIQQGGSLAALIGLWIMGSMYAGQVMMVSEMATVMPEAGGQYTMAKYLLGPLAAFNVGLMQVFEYAMLEAGDVIVVGQLLNSINPGIQVLPFTILTLLVLAYINYRGAQATLTLNFFITAVAFISIIVLLFSTNFWDPQATLLQLKELTNGLPYGTLGLMAAIGYSCWFCLGIEGTAMAADECRSPNRAIPLGAIVGLATLLIGGTVTWFVCSGLIPAGDLGGSVYPLYEAALATGKLYVFVALFVGTILSCLASANGCINDSSNAWAALSRDTLLPNLFAKEHPKYKSHYRAIIFLLPIALAFAMTGMLDQVVTFSIFSALMVYLLTCLMMYRFRKMYPIGSIKRTFTAPLYPLLPALVAVIVVCGLFGLHLNYGINLISGAVFYLLASLWFLKRRAKFLDREHLLQPGLEQWGKPKWM</sequence>
<gene>
    <name evidence="7" type="ORF">H9714_04755</name>
</gene>
<dbReference type="Proteomes" id="UP000824208">
    <property type="component" value="Unassembled WGS sequence"/>
</dbReference>
<accession>A0A9D2M9T0</accession>
<reference evidence="7" key="2">
    <citation type="submission" date="2021-04" db="EMBL/GenBank/DDBJ databases">
        <authorList>
            <person name="Gilroy R."/>
        </authorList>
    </citation>
    <scope>NUCLEOTIDE SEQUENCE</scope>
    <source>
        <strain evidence="7">CHK189-11263</strain>
    </source>
</reference>
<feature type="transmembrane region" description="Helical" evidence="5">
    <location>
        <begin position="331"/>
        <end position="350"/>
    </location>
</feature>
<feature type="transmembrane region" description="Helical" evidence="5">
    <location>
        <begin position="127"/>
        <end position="145"/>
    </location>
</feature>
<feature type="transmembrane region" description="Helical" evidence="5">
    <location>
        <begin position="387"/>
        <end position="411"/>
    </location>
</feature>
<evidence type="ECO:0000256" key="3">
    <source>
        <dbReference type="ARBA" id="ARBA00022989"/>
    </source>
</evidence>
<dbReference type="InterPro" id="IPR004841">
    <property type="entry name" value="AA-permease/SLC12A_dom"/>
</dbReference>
<dbReference type="PIRSF" id="PIRSF006060">
    <property type="entry name" value="AA_transporter"/>
    <property type="match status" value="1"/>
</dbReference>
<dbReference type="InterPro" id="IPR050367">
    <property type="entry name" value="APC_superfamily"/>
</dbReference>
<keyword evidence="2 5" id="KW-0812">Transmembrane</keyword>
<evidence type="ECO:0000256" key="5">
    <source>
        <dbReference type="SAM" id="Phobius"/>
    </source>
</evidence>
<feature type="transmembrane region" description="Helical" evidence="5">
    <location>
        <begin position="417"/>
        <end position="434"/>
    </location>
</feature>
<name>A0A9D2M9T0_9FIRM</name>
<evidence type="ECO:0000256" key="4">
    <source>
        <dbReference type="ARBA" id="ARBA00023136"/>
    </source>
</evidence>
<comment type="caution">
    <text evidence="7">The sequence shown here is derived from an EMBL/GenBank/DDBJ whole genome shotgun (WGS) entry which is preliminary data.</text>
</comment>
<reference evidence="7" key="1">
    <citation type="journal article" date="2021" name="PeerJ">
        <title>Extensive microbial diversity within the chicken gut microbiome revealed by metagenomics and culture.</title>
        <authorList>
            <person name="Gilroy R."/>
            <person name="Ravi A."/>
            <person name="Getino M."/>
            <person name="Pursley I."/>
            <person name="Horton D.L."/>
            <person name="Alikhan N.F."/>
            <person name="Baker D."/>
            <person name="Gharbi K."/>
            <person name="Hall N."/>
            <person name="Watson M."/>
            <person name="Adriaenssens E.M."/>
            <person name="Foster-Nyarko E."/>
            <person name="Jarju S."/>
            <person name="Secka A."/>
            <person name="Antonio M."/>
            <person name="Oren A."/>
            <person name="Chaudhuri R.R."/>
            <person name="La Ragione R."/>
            <person name="Hildebrand F."/>
            <person name="Pallen M.J."/>
        </authorList>
    </citation>
    <scope>NUCLEOTIDE SEQUENCE</scope>
    <source>
        <strain evidence="7">CHK189-11263</strain>
    </source>
</reference>
<feature type="transmembrane region" description="Helical" evidence="5">
    <location>
        <begin position="278"/>
        <end position="300"/>
    </location>
</feature>
<feature type="transmembrane region" description="Helical" evidence="5">
    <location>
        <begin position="46"/>
        <end position="66"/>
    </location>
</feature>
<dbReference type="GO" id="GO:0016020">
    <property type="term" value="C:membrane"/>
    <property type="evidence" value="ECO:0007669"/>
    <property type="project" value="UniProtKB-SubCell"/>
</dbReference>
<organism evidence="7 8">
    <name type="scientific">Candidatus Flavonifractor intestinipullorum</name>
    <dbReference type="NCBI Taxonomy" id="2838587"/>
    <lineage>
        <taxon>Bacteria</taxon>
        <taxon>Bacillati</taxon>
        <taxon>Bacillota</taxon>
        <taxon>Clostridia</taxon>
        <taxon>Eubacteriales</taxon>
        <taxon>Oscillospiraceae</taxon>
        <taxon>Flavonifractor</taxon>
    </lineage>
</organism>
<dbReference type="PANTHER" id="PTHR42770">
    <property type="entry name" value="AMINO ACID TRANSPORTER-RELATED"/>
    <property type="match status" value="1"/>
</dbReference>
<dbReference type="Gene3D" id="1.20.1740.10">
    <property type="entry name" value="Amino acid/polyamine transporter I"/>
    <property type="match status" value="1"/>
</dbReference>
<feature type="transmembrane region" description="Helical" evidence="5">
    <location>
        <begin position="192"/>
        <end position="211"/>
    </location>
</feature>
<dbReference type="PANTHER" id="PTHR42770:SF7">
    <property type="entry name" value="MEMBRANE PROTEIN"/>
    <property type="match status" value="1"/>
</dbReference>
<dbReference type="Pfam" id="PF00324">
    <property type="entry name" value="AA_permease"/>
    <property type="match status" value="1"/>
</dbReference>
<feature type="transmembrane region" description="Helical" evidence="5">
    <location>
        <begin position="152"/>
        <end position="172"/>
    </location>
</feature>
<proteinExistence type="predicted"/>
<dbReference type="AlphaFoldDB" id="A0A9D2M9T0"/>
<feature type="domain" description="Amino acid permease/ SLC12A" evidence="6">
    <location>
        <begin position="28"/>
        <end position="413"/>
    </location>
</feature>